<dbReference type="InterPro" id="IPR016181">
    <property type="entry name" value="Acyl_CoA_acyltransferase"/>
</dbReference>
<proteinExistence type="predicted"/>
<dbReference type="EMBL" id="FMXQ01000001">
    <property type="protein sequence ID" value="SDB04913.1"/>
    <property type="molecule type" value="Genomic_DNA"/>
</dbReference>
<organism evidence="2 3">
    <name type="scientific">Bauldia litoralis</name>
    <dbReference type="NCBI Taxonomy" id="665467"/>
    <lineage>
        <taxon>Bacteria</taxon>
        <taxon>Pseudomonadati</taxon>
        <taxon>Pseudomonadota</taxon>
        <taxon>Alphaproteobacteria</taxon>
        <taxon>Hyphomicrobiales</taxon>
        <taxon>Kaistiaceae</taxon>
        <taxon>Bauldia</taxon>
    </lineage>
</organism>
<dbReference type="InterPro" id="IPR051531">
    <property type="entry name" value="N-acetyltransferase"/>
</dbReference>
<dbReference type="GO" id="GO:0016747">
    <property type="term" value="F:acyltransferase activity, transferring groups other than amino-acyl groups"/>
    <property type="evidence" value="ECO:0007669"/>
    <property type="project" value="InterPro"/>
</dbReference>
<evidence type="ECO:0000313" key="2">
    <source>
        <dbReference type="EMBL" id="SDB04913.1"/>
    </source>
</evidence>
<dbReference type="Proteomes" id="UP000199071">
    <property type="component" value="Unassembled WGS sequence"/>
</dbReference>
<dbReference type="Gene3D" id="3.40.630.30">
    <property type="match status" value="1"/>
</dbReference>
<sequence>MLQATAFAEPHIETSRLVLRPASSDDIDALVEEISDIAVAGMLARVPCPYRRRDAEAFLDSVAACGGRDLPLTIALDDRLIGGIGLSDIRRDCEFGYWLGQAHWGRGYATEAGRAFLAFAFDTYDTDAIKSGVFFDNPASLKVQGKLGFEQTGTSMRHSLARGRTVEHIDTVLTRARFESLQP</sequence>
<evidence type="ECO:0000313" key="3">
    <source>
        <dbReference type="Proteomes" id="UP000199071"/>
    </source>
</evidence>
<dbReference type="RefSeq" id="WP_210185520.1">
    <property type="nucleotide sequence ID" value="NZ_FMXQ01000001.1"/>
</dbReference>
<evidence type="ECO:0000259" key="1">
    <source>
        <dbReference type="PROSITE" id="PS51186"/>
    </source>
</evidence>
<keyword evidence="2" id="KW-0808">Transferase</keyword>
<accession>A0A1G6AA57</accession>
<name>A0A1G6AA57_9HYPH</name>
<dbReference type="STRING" id="665467.SAMN02982931_00324"/>
<feature type="domain" description="N-acetyltransferase" evidence="1">
    <location>
        <begin position="17"/>
        <end position="167"/>
    </location>
</feature>
<keyword evidence="3" id="KW-1185">Reference proteome</keyword>
<dbReference type="InterPro" id="IPR000182">
    <property type="entry name" value="GNAT_dom"/>
</dbReference>
<dbReference type="AlphaFoldDB" id="A0A1G6AA57"/>
<gene>
    <name evidence="2" type="ORF">SAMN02982931_00324</name>
</gene>
<reference evidence="2 3" key="1">
    <citation type="submission" date="2016-10" db="EMBL/GenBank/DDBJ databases">
        <authorList>
            <person name="de Groot N.N."/>
        </authorList>
    </citation>
    <scope>NUCLEOTIDE SEQUENCE [LARGE SCALE GENOMIC DNA]</scope>
    <source>
        <strain evidence="2 3">ATCC 35022</strain>
    </source>
</reference>
<dbReference type="Pfam" id="PF13302">
    <property type="entry name" value="Acetyltransf_3"/>
    <property type="match status" value="1"/>
</dbReference>
<dbReference type="SUPFAM" id="SSF55729">
    <property type="entry name" value="Acyl-CoA N-acyltransferases (Nat)"/>
    <property type="match status" value="1"/>
</dbReference>
<dbReference type="PROSITE" id="PS51186">
    <property type="entry name" value="GNAT"/>
    <property type="match status" value="1"/>
</dbReference>
<protein>
    <submittedName>
        <fullName evidence="2">Protein N-acetyltransferase, RimJ/RimL family</fullName>
    </submittedName>
</protein>
<dbReference type="PANTHER" id="PTHR43792">
    <property type="entry name" value="GNAT FAMILY, PUTATIVE (AFU_ORTHOLOGUE AFUA_3G00765)-RELATED-RELATED"/>
    <property type="match status" value="1"/>
</dbReference>